<evidence type="ECO:0000256" key="7">
    <source>
        <dbReference type="ARBA" id="ARBA00022824"/>
    </source>
</evidence>
<evidence type="ECO:0000313" key="15">
    <source>
        <dbReference type="Proteomes" id="UP000235388"/>
    </source>
</evidence>
<comment type="subunit">
    <text evidence="4 11">Heterodimer with ALG13 to form a functional enzyme.</text>
</comment>
<sequence>MTISMGPVTQIFGLFSILVFIFLVRLIGVIRSAHQRRSPPTSHSSGRSGTCNLTVLLGSGGHTGEMIRLLAELPFERYTPRTYIISSADLLSRTKAIELEQEKQAGQYTFLEIPRARKVNQSFATSVFTTIKSLLVCLWYISIKPNFAFRSVTSESDKDERSCLNAVLLNGPGSAVPIALSAFLSRLLTGKHEPRLIYVESLARVKRVPMGVPINEEEKK</sequence>
<dbReference type="GO" id="GO:0031965">
    <property type="term" value="C:nuclear membrane"/>
    <property type="evidence" value="ECO:0007669"/>
    <property type="project" value="UniProtKB-SubCell"/>
</dbReference>
<evidence type="ECO:0000256" key="6">
    <source>
        <dbReference type="ARBA" id="ARBA00022692"/>
    </source>
</evidence>
<gene>
    <name evidence="11" type="primary">ALG14</name>
    <name evidence="14" type="ORF">PCANC_04338</name>
    <name evidence="12" type="ORF">PCANC_21129</name>
    <name evidence="13" type="ORF">PCASD_00984</name>
</gene>
<dbReference type="GO" id="GO:0006488">
    <property type="term" value="P:dolichol-linked oligosaccharide biosynthetic process"/>
    <property type="evidence" value="ECO:0007669"/>
    <property type="project" value="InterPro"/>
</dbReference>
<evidence type="ECO:0000256" key="8">
    <source>
        <dbReference type="ARBA" id="ARBA00022989"/>
    </source>
</evidence>
<evidence type="ECO:0000256" key="5">
    <source>
        <dbReference type="ARBA" id="ARBA00017467"/>
    </source>
</evidence>
<evidence type="ECO:0000256" key="4">
    <source>
        <dbReference type="ARBA" id="ARBA00011335"/>
    </source>
</evidence>
<evidence type="ECO:0000256" key="11">
    <source>
        <dbReference type="RuleBase" id="RU362127"/>
    </source>
</evidence>
<evidence type="ECO:0000256" key="3">
    <source>
        <dbReference type="ARBA" id="ARBA00009731"/>
    </source>
</evidence>
<protein>
    <recommendedName>
        <fullName evidence="5 11">UDP-N-acetylglucosamine transferase subunit ALG14</fullName>
    </recommendedName>
    <alternativeName>
        <fullName evidence="10 11">Asparagine-linked glycosylation protein 14</fullName>
    </alternativeName>
</protein>
<feature type="transmembrane region" description="Helical" evidence="11">
    <location>
        <begin position="123"/>
        <end position="141"/>
    </location>
</feature>
<dbReference type="Proteomes" id="UP000235392">
    <property type="component" value="Unassembled WGS sequence"/>
</dbReference>
<organism evidence="13 16">
    <name type="scientific">Puccinia coronata f. sp. avenae</name>
    <dbReference type="NCBI Taxonomy" id="200324"/>
    <lineage>
        <taxon>Eukaryota</taxon>
        <taxon>Fungi</taxon>
        <taxon>Dikarya</taxon>
        <taxon>Basidiomycota</taxon>
        <taxon>Pucciniomycotina</taxon>
        <taxon>Pucciniomycetes</taxon>
        <taxon>Pucciniales</taxon>
        <taxon>Pucciniaceae</taxon>
        <taxon>Puccinia</taxon>
    </lineage>
</organism>
<reference evidence="15 16" key="1">
    <citation type="submission" date="2017-11" db="EMBL/GenBank/DDBJ databases">
        <title>De novo assembly and phasing of dikaryotic genomes from two isolates of Puccinia coronata f. sp. avenae, the causal agent of oat crown rust.</title>
        <authorList>
            <person name="Miller M.E."/>
            <person name="Zhang Y."/>
            <person name="Omidvar V."/>
            <person name="Sperschneider J."/>
            <person name="Schwessinger B."/>
            <person name="Raley C."/>
            <person name="Palmer J.M."/>
            <person name="Garnica D."/>
            <person name="Upadhyaya N."/>
            <person name="Rathjen J."/>
            <person name="Taylor J.M."/>
            <person name="Park R.F."/>
            <person name="Dodds P.N."/>
            <person name="Hirsch C.D."/>
            <person name="Kianian S.F."/>
            <person name="Figueroa M."/>
        </authorList>
    </citation>
    <scope>NUCLEOTIDE SEQUENCE [LARGE SCALE GENOMIC DNA]</scope>
    <source>
        <strain evidence="12">12NC29</strain>
        <strain evidence="13">12SD80</strain>
    </source>
</reference>
<comment type="caution">
    <text evidence="11">Lacks conserved residue(s) required for the propagation of feature annotation.</text>
</comment>
<evidence type="ECO:0000256" key="2">
    <source>
        <dbReference type="ARBA" id="ARBA00004590"/>
    </source>
</evidence>
<dbReference type="OrthoDB" id="17098at2759"/>
<keyword evidence="15" id="KW-1185">Reference proteome</keyword>
<keyword evidence="8 11" id="KW-1133">Transmembrane helix</keyword>
<dbReference type="PANTHER" id="PTHR12154">
    <property type="entry name" value="GLYCOSYL TRANSFERASE-RELATED"/>
    <property type="match status" value="1"/>
</dbReference>
<accession>A0A2N5VMW2</accession>
<evidence type="ECO:0000256" key="9">
    <source>
        <dbReference type="ARBA" id="ARBA00023136"/>
    </source>
</evidence>
<dbReference type="EMBL" id="PGCI01000006">
    <property type="protein sequence ID" value="PLW51307.1"/>
    <property type="molecule type" value="Genomic_DNA"/>
</dbReference>
<dbReference type="STRING" id="200324.A0A2N5VMW2"/>
<dbReference type="InterPro" id="IPR013969">
    <property type="entry name" value="Oligosacch_biosynth_Alg14"/>
</dbReference>
<keyword evidence="7 11" id="KW-0256">Endoplasmic reticulum</keyword>
<dbReference type="GO" id="GO:0004577">
    <property type="term" value="F:N-acetylglucosaminyldiphosphodolichol N-acetylglucosaminyltransferase activity"/>
    <property type="evidence" value="ECO:0007669"/>
    <property type="project" value="TreeGrafter"/>
</dbReference>
<evidence type="ECO:0000313" key="16">
    <source>
        <dbReference type="Proteomes" id="UP000235392"/>
    </source>
</evidence>
<comment type="subcellular location">
    <subcellularLocation>
        <location evidence="1 11">Endoplasmic reticulum membrane</location>
        <topology evidence="1 11">Single-pass membrane protein</topology>
    </subcellularLocation>
    <subcellularLocation>
        <location evidence="2">Nucleus membrane</location>
        <topology evidence="2">Single-pass membrane protein</topology>
    </subcellularLocation>
</comment>
<evidence type="ECO:0000313" key="14">
    <source>
        <dbReference type="EMBL" id="PLW53641.1"/>
    </source>
</evidence>
<proteinExistence type="inferred from homology"/>
<dbReference type="EMBL" id="PGCJ01001056">
    <property type="protein sequence ID" value="PLW10531.1"/>
    <property type="molecule type" value="Genomic_DNA"/>
</dbReference>
<keyword evidence="9 11" id="KW-0472">Membrane</keyword>
<dbReference type="GO" id="GO:0043541">
    <property type="term" value="C:UDP-N-acetylglucosamine transferase complex"/>
    <property type="evidence" value="ECO:0007669"/>
    <property type="project" value="TreeGrafter"/>
</dbReference>
<evidence type="ECO:0000256" key="1">
    <source>
        <dbReference type="ARBA" id="ARBA00004389"/>
    </source>
</evidence>
<evidence type="ECO:0000313" key="13">
    <source>
        <dbReference type="EMBL" id="PLW51307.1"/>
    </source>
</evidence>
<dbReference type="Proteomes" id="UP000235388">
    <property type="component" value="Unassembled WGS sequence"/>
</dbReference>
<dbReference type="Pfam" id="PF08660">
    <property type="entry name" value="Alg14"/>
    <property type="match status" value="1"/>
</dbReference>
<dbReference type="EMBL" id="PGCJ01000058">
    <property type="protein sequence ID" value="PLW53641.1"/>
    <property type="molecule type" value="Genomic_DNA"/>
</dbReference>
<comment type="function">
    <text evidence="11">Involved in protein N-glycosylation. Essential for the second step of the dolichol-linked oligosaccharide pathway. Anchors the catalytic subunit ALG13 to the ER.</text>
</comment>
<evidence type="ECO:0000256" key="10">
    <source>
        <dbReference type="ARBA" id="ARBA00032062"/>
    </source>
</evidence>
<dbReference type="AlphaFoldDB" id="A0A2N5VMW2"/>
<comment type="caution">
    <text evidence="13">The sequence shown here is derived from an EMBL/GenBank/DDBJ whole genome shotgun (WGS) entry which is preliminary data.</text>
</comment>
<dbReference type="PANTHER" id="PTHR12154:SF4">
    <property type="entry name" value="UDP-N-ACETYLGLUCOSAMINE TRANSFERASE SUBUNIT ALG14 HOMOLOG"/>
    <property type="match status" value="1"/>
</dbReference>
<comment type="similarity">
    <text evidence="3 11">Belongs to the ALG14 family.</text>
</comment>
<keyword evidence="6 11" id="KW-0812">Transmembrane</keyword>
<evidence type="ECO:0000313" key="12">
    <source>
        <dbReference type="EMBL" id="PLW10531.1"/>
    </source>
</evidence>
<feature type="transmembrane region" description="Helical" evidence="11">
    <location>
        <begin position="12"/>
        <end position="30"/>
    </location>
</feature>
<name>A0A2N5VMW2_9BASI</name>